<dbReference type="AlphaFoldDB" id="A0A9D4I905"/>
<dbReference type="Proteomes" id="UP000828390">
    <property type="component" value="Unassembled WGS sequence"/>
</dbReference>
<evidence type="ECO:0000313" key="2">
    <source>
        <dbReference type="Proteomes" id="UP000828390"/>
    </source>
</evidence>
<protein>
    <submittedName>
        <fullName evidence="1">Uncharacterized protein</fullName>
    </submittedName>
</protein>
<sequence>MVQRILVEDVPALSAFSSVVPTVLNHQFRKCFDRPTVVYPMFVRSDILFISLLMLSMEPKLYKSKKYYNIIEPRHAKSGLKMIVTSLDPDSFQAESDQDPNCFLNILKF</sequence>
<keyword evidence="2" id="KW-1185">Reference proteome</keyword>
<comment type="caution">
    <text evidence="1">The sequence shown here is derived from an EMBL/GenBank/DDBJ whole genome shotgun (WGS) entry which is preliminary data.</text>
</comment>
<accession>A0A9D4I905</accession>
<evidence type="ECO:0000313" key="1">
    <source>
        <dbReference type="EMBL" id="KAH3751478.1"/>
    </source>
</evidence>
<proteinExistence type="predicted"/>
<organism evidence="1 2">
    <name type="scientific">Dreissena polymorpha</name>
    <name type="common">Zebra mussel</name>
    <name type="synonym">Mytilus polymorpha</name>
    <dbReference type="NCBI Taxonomy" id="45954"/>
    <lineage>
        <taxon>Eukaryota</taxon>
        <taxon>Metazoa</taxon>
        <taxon>Spiralia</taxon>
        <taxon>Lophotrochozoa</taxon>
        <taxon>Mollusca</taxon>
        <taxon>Bivalvia</taxon>
        <taxon>Autobranchia</taxon>
        <taxon>Heteroconchia</taxon>
        <taxon>Euheterodonta</taxon>
        <taxon>Imparidentia</taxon>
        <taxon>Neoheterodontei</taxon>
        <taxon>Myida</taxon>
        <taxon>Dreissenoidea</taxon>
        <taxon>Dreissenidae</taxon>
        <taxon>Dreissena</taxon>
    </lineage>
</organism>
<gene>
    <name evidence="1" type="ORF">DPMN_186037</name>
</gene>
<reference evidence="1" key="1">
    <citation type="journal article" date="2019" name="bioRxiv">
        <title>The Genome of the Zebra Mussel, Dreissena polymorpha: A Resource for Invasive Species Research.</title>
        <authorList>
            <person name="McCartney M.A."/>
            <person name="Auch B."/>
            <person name="Kono T."/>
            <person name="Mallez S."/>
            <person name="Zhang Y."/>
            <person name="Obille A."/>
            <person name="Becker A."/>
            <person name="Abrahante J.E."/>
            <person name="Garbe J."/>
            <person name="Badalamenti J.P."/>
            <person name="Herman A."/>
            <person name="Mangelson H."/>
            <person name="Liachko I."/>
            <person name="Sullivan S."/>
            <person name="Sone E.D."/>
            <person name="Koren S."/>
            <person name="Silverstein K.A.T."/>
            <person name="Beckman K.B."/>
            <person name="Gohl D.M."/>
        </authorList>
    </citation>
    <scope>NUCLEOTIDE SEQUENCE</scope>
    <source>
        <strain evidence="1">Duluth1</strain>
        <tissue evidence="1">Whole animal</tissue>
    </source>
</reference>
<reference evidence="1" key="2">
    <citation type="submission" date="2020-11" db="EMBL/GenBank/DDBJ databases">
        <authorList>
            <person name="McCartney M.A."/>
            <person name="Auch B."/>
            <person name="Kono T."/>
            <person name="Mallez S."/>
            <person name="Becker A."/>
            <person name="Gohl D.M."/>
            <person name="Silverstein K.A.T."/>
            <person name="Koren S."/>
            <person name="Bechman K.B."/>
            <person name="Herman A."/>
            <person name="Abrahante J.E."/>
            <person name="Garbe J."/>
        </authorList>
    </citation>
    <scope>NUCLEOTIDE SEQUENCE</scope>
    <source>
        <strain evidence="1">Duluth1</strain>
        <tissue evidence="1">Whole animal</tissue>
    </source>
</reference>
<dbReference type="EMBL" id="JAIWYP010000010">
    <property type="protein sequence ID" value="KAH3751478.1"/>
    <property type="molecule type" value="Genomic_DNA"/>
</dbReference>
<name>A0A9D4I905_DREPO</name>